<evidence type="ECO:0000313" key="2">
    <source>
        <dbReference type="EMBL" id="PPS17370.1"/>
    </source>
</evidence>
<organism evidence="2 3">
    <name type="scientific">Gossypium barbadense</name>
    <name type="common">Sea Island cotton</name>
    <name type="synonym">Hibiscus barbadensis</name>
    <dbReference type="NCBI Taxonomy" id="3634"/>
    <lineage>
        <taxon>Eukaryota</taxon>
        <taxon>Viridiplantae</taxon>
        <taxon>Streptophyta</taxon>
        <taxon>Embryophyta</taxon>
        <taxon>Tracheophyta</taxon>
        <taxon>Spermatophyta</taxon>
        <taxon>Magnoliopsida</taxon>
        <taxon>eudicotyledons</taxon>
        <taxon>Gunneridae</taxon>
        <taxon>Pentapetalae</taxon>
        <taxon>rosids</taxon>
        <taxon>malvids</taxon>
        <taxon>Malvales</taxon>
        <taxon>Malvaceae</taxon>
        <taxon>Malvoideae</taxon>
        <taxon>Gossypium</taxon>
    </lineage>
</organism>
<name>A0A2P5YP60_GOSBA</name>
<proteinExistence type="predicted"/>
<dbReference type="EMBL" id="KZ662934">
    <property type="protein sequence ID" value="PPS17370.1"/>
    <property type="molecule type" value="Genomic_DNA"/>
</dbReference>
<sequence length="128" mass="14182">MGRGIDWDALQAVDLSVKTISFRIEGTTHYISIPDFGAALELYSEFIGTPKCPTLSKHVNQPTHSVVRSAQEGTNLYRSLHDSPGEHEELSDDNLPRHANPARPTPPASHSNVAHMITLEDICRIQQQ</sequence>
<accession>A0A2P5YP60</accession>
<feature type="region of interest" description="Disordered" evidence="1">
    <location>
        <begin position="77"/>
        <end position="111"/>
    </location>
</feature>
<dbReference type="Proteomes" id="UP000239757">
    <property type="component" value="Unassembled WGS sequence"/>
</dbReference>
<feature type="compositionally biased region" description="Basic and acidic residues" evidence="1">
    <location>
        <begin position="79"/>
        <end position="88"/>
    </location>
</feature>
<protein>
    <submittedName>
        <fullName evidence="2">Uncharacterized protein</fullName>
    </submittedName>
</protein>
<reference evidence="2 3" key="1">
    <citation type="submission" date="2015-01" db="EMBL/GenBank/DDBJ databases">
        <title>Genome of allotetraploid Gossypium barbadense reveals genomic plasticity and fiber elongation in cotton evolution.</title>
        <authorList>
            <person name="Chen X."/>
            <person name="Liu X."/>
            <person name="Zhao B."/>
            <person name="Zheng H."/>
            <person name="Hu Y."/>
            <person name="Lu G."/>
            <person name="Yang C."/>
            <person name="Chen J."/>
            <person name="Shan C."/>
            <person name="Zhang L."/>
            <person name="Zhou Y."/>
            <person name="Wang L."/>
            <person name="Guo W."/>
            <person name="Bai Y."/>
            <person name="Ruan J."/>
            <person name="Shangguan X."/>
            <person name="Mao Y."/>
            <person name="Jiang J."/>
            <person name="Zhu Y."/>
            <person name="Lei J."/>
            <person name="Kang H."/>
            <person name="Chen S."/>
            <person name="He X."/>
            <person name="Wang R."/>
            <person name="Wang Y."/>
            <person name="Chen J."/>
            <person name="Wang L."/>
            <person name="Yu S."/>
            <person name="Wang B."/>
            <person name="Wei J."/>
            <person name="Song S."/>
            <person name="Lu X."/>
            <person name="Gao Z."/>
            <person name="Gu W."/>
            <person name="Deng X."/>
            <person name="Ma D."/>
            <person name="Wang S."/>
            <person name="Liang W."/>
            <person name="Fang L."/>
            <person name="Cai C."/>
            <person name="Zhu X."/>
            <person name="Zhou B."/>
            <person name="Zhang Y."/>
            <person name="Chen Z."/>
            <person name="Xu S."/>
            <person name="Zhu R."/>
            <person name="Wang S."/>
            <person name="Zhang T."/>
            <person name="Zhao G."/>
        </authorList>
    </citation>
    <scope>NUCLEOTIDE SEQUENCE [LARGE SCALE GENOMIC DNA]</scope>
    <source>
        <strain evidence="3">cv. Xinhai21</strain>
        <tissue evidence="2">Leaf</tissue>
    </source>
</reference>
<evidence type="ECO:0000256" key="1">
    <source>
        <dbReference type="SAM" id="MobiDB-lite"/>
    </source>
</evidence>
<gene>
    <name evidence="2" type="ORF">GOBAR_AA03199</name>
</gene>
<evidence type="ECO:0000313" key="3">
    <source>
        <dbReference type="Proteomes" id="UP000239757"/>
    </source>
</evidence>
<dbReference type="AlphaFoldDB" id="A0A2P5YP60"/>